<name>A0A1I4I5C5_9LACT</name>
<keyword evidence="1" id="KW-0472">Membrane</keyword>
<reference evidence="2 3" key="1">
    <citation type="submission" date="2016-10" db="EMBL/GenBank/DDBJ databases">
        <authorList>
            <person name="de Groot N.N."/>
        </authorList>
    </citation>
    <scope>NUCLEOTIDE SEQUENCE [LARGE SCALE GENOMIC DNA]</scope>
    <source>
        <strain evidence="2 3">M79</strain>
    </source>
</reference>
<organism evidence="2 3">
    <name type="scientific">Lactococcus garvieae</name>
    <dbReference type="NCBI Taxonomy" id="1363"/>
    <lineage>
        <taxon>Bacteria</taxon>
        <taxon>Bacillati</taxon>
        <taxon>Bacillota</taxon>
        <taxon>Bacilli</taxon>
        <taxon>Lactobacillales</taxon>
        <taxon>Streptococcaceae</taxon>
        <taxon>Lactococcus</taxon>
    </lineage>
</organism>
<keyword evidence="1" id="KW-1133">Transmembrane helix</keyword>
<dbReference type="AlphaFoldDB" id="A0A1I4I5C5"/>
<evidence type="ECO:0000313" key="2">
    <source>
        <dbReference type="EMBL" id="SFL49474.1"/>
    </source>
</evidence>
<keyword evidence="1" id="KW-0812">Transmembrane</keyword>
<protein>
    <submittedName>
        <fullName evidence="2">Uncharacterized protein</fullName>
    </submittedName>
</protein>
<sequence>MILGIIALIVVICYFGGWGIQTFIKYTTFVIAFCVMGVGYILKYSLRLLIKK</sequence>
<gene>
    <name evidence="2" type="ORF">SAMN05216438_11316</name>
</gene>
<proteinExistence type="predicted"/>
<feature type="transmembrane region" description="Helical" evidence="1">
    <location>
        <begin position="23"/>
        <end position="42"/>
    </location>
</feature>
<dbReference type="Proteomes" id="UP000181969">
    <property type="component" value="Unassembled WGS sequence"/>
</dbReference>
<evidence type="ECO:0000256" key="1">
    <source>
        <dbReference type="SAM" id="Phobius"/>
    </source>
</evidence>
<accession>A0A1I4I5C5</accession>
<evidence type="ECO:0000313" key="3">
    <source>
        <dbReference type="Proteomes" id="UP000181969"/>
    </source>
</evidence>
<dbReference type="EMBL" id="FOTJ01000013">
    <property type="protein sequence ID" value="SFL49474.1"/>
    <property type="molecule type" value="Genomic_DNA"/>
</dbReference>